<keyword evidence="2" id="KW-1003">Cell membrane</keyword>
<name>A0A1G7C7D7_9ACTN</name>
<keyword evidence="8" id="KW-1185">Reference proteome</keyword>
<feature type="transmembrane region" description="Helical" evidence="6">
    <location>
        <begin position="137"/>
        <end position="157"/>
    </location>
</feature>
<dbReference type="Pfam" id="PF03631">
    <property type="entry name" value="Virul_fac_BrkB"/>
    <property type="match status" value="1"/>
</dbReference>
<keyword evidence="4 6" id="KW-1133">Transmembrane helix</keyword>
<dbReference type="STRING" id="675864.SAMN04489747_3164"/>
<feature type="transmembrane region" description="Helical" evidence="6">
    <location>
        <begin position="67"/>
        <end position="93"/>
    </location>
</feature>
<keyword evidence="5 6" id="KW-0472">Membrane</keyword>
<protein>
    <submittedName>
        <fullName evidence="7">Membrane protein</fullName>
    </submittedName>
</protein>
<evidence type="ECO:0000256" key="4">
    <source>
        <dbReference type="ARBA" id="ARBA00022989"/>
    </source>
</evidence>
<evidence type="ECO:0000256" key="5">
    <source>
        <dbReference type="ARBA" id="ARBA00023136"/>
    </source>
</evidence>
<feature type="transmembrane region" description="Helical" evidence="6">
    <location>
        <begin position="283"/>
        <end position="306"/>
    </location>
</feature>
<feature type="transmembrane region" description="Helical" evidence="6">
    <location>
        <begin position="218"/>
        <end position="239"/>
    </location>
</feature>
<dbReference type="PIRSF" id="PIRSF035875">
    <property type="entry name" value="RNase_BN"/>
    <property type="match status" value="1"/>
</dbReference>
<evidence type="ECO:0000256" key="2">
    <source>
        <dbReference type="ARBA" id="ARBA00022475"/>
    </source>
</evidence>
<sequence length="330" mass="35298">MLATMDQPETDAERRRTTTVRQRLLTRTRLVRRFVVGVGDSRGPLRVVRLTLAVALTHRLTGLAGEAAFFAILSLPPMVFGLVGAVGFVAGVFGVDAVAAFRDQLLQLASAALTGDAVATVIQPTVDEVLTSGRPDIISIGFLIAVWAGSRSMNVFIETITIMYGMAGERGVVRTRLLSVVVYLVFLLMGVIVLPLILAGPSLIDLVVPDTLSAVGLLYWPVVLLLSVCLLATVFHLSVPHRSRWRSDLPGAGLTLVLWVAGSWALRVVLTQATGTTSIYGPLAAPIAVLLWLYLVSIAILLGAAFNSAVDRVWPRLSGLHEESEPATST</sequence>
<evidence type="ECO:0000313" key="7">
    <source>
        <dbReference type="EMBL" id="SDE34355.1"/>
    </source>
</evidence>
<reference evidence="7 8" key="1">
    <citation type="submission" date="2016-10" db="EMBL/GenBank/DDBJ databases">
        <authorList>
            <person name="de Groot N.N."/>
        </authorList>
    </citation>
    <scope>NUCLEOTIDE SEQUENCE [LARGE SCALE GENOMIC DNA]</scope>
    <source>
        <strain evidence="7 8">MON 2.2</strain>
    </source>
</reference>
<dbReference type="GO" id="GO:0005886">
    <property type="term" value="C:plasma membrane"/>
    <property type="evidence" value="ECO:0007669"/>
    <property type="project" value="UniProtKB-SubCell"/>
</dbReference>
<dbReference type="Proteomes" id="UP000198546">
    <property type="component" value="Chromosome i"/>
</dbReference>
<evidence type="ECO:0000256" key="1">
    <source>
        <dbReference type="ARBA" id="ARBA00004651"/>
    </source>
</evidence>
<dbReference type="InterPro" id="IPR017039">
    <property type="entry name" value="Virul_fac_BrkB"/>
</dbReference>
<feature type="transmembrane region" description="Helical" evidence="6">
    <location>
        <begin position="251"/>
        <end position="271"/>
    </location>
</feature>
<dbReference type="PANTHER" id="PTHR30213">
    <property type="entry name" value="INNER MEMBRANE PROTEIN YHJD"/>
    <property type="match status" value="1"/>
</dbReference>
<comment type="subcellular location">
    <subcellularLocation>
        <location evidence="1">Cell membrane</location>
        <topology evidence="1">Multi-pass membrane protein</topology>
    </subcellularLocation>
</comment>
<organism evidence="7 8">
    <name type="scientific">Auraticoccus monumenti</name>
    <dbReference type="NCBI Taxonomy" id="675864"/>
    <lineage>
        <taxon>Bacteria</taxon>
        <taxon>Bacillati</taxon>
        <taxon>Actinomycetota</taxon>
        <taxon>Actinomycetes</taxon>
        <taxon>Propionibacteriales</taxon>
        <taxon>Propionibacteriaceae</taxon>
        <taxon>Auraticoccus</taxon>
    </lineage>
</organism>
<evidence type="ECO:0000256" key="6">
    <source>
        <dbReference type="SAM" id="Phobius"/>
    </source>
</evidence>
<dbReference type="PANTHER" id="PTHR30213:SF0">
    <property type="entry name" value="UPF0761 MEMBRANE PROTEIN YIHY"/>
    <property type="match status" value="1"/>
</dbReference>
<evidence type="ECO:0000256" key="3">
    <source>
        <dbReference type="ARBA" id="ARBA00022692"/>
    </source>
</evidence>
<dbReference type="AlphaFoldDB" id="A0A1G7C7D7"/>
<feature type="transmembrane region" description="Helical" evidence="6">
    <location>
        <begin position="177"/>
        <end position="198"/>
    </location>
</feature>
<dbReference type="EMBL" id="LT629688">
    <property type="protein sequence ID" value="SDE34355.1"/>
    <property type="molecule type" value="Genomic_DNA"/>
</dbReference>
<gene>
    <name evidence="7" type="ORF">SAMN04489747_3164</name>
</gene>
<keyword evidence="3 6" id="KW-0812">Transmembrane</keyword>
<proteinExistence type="predicted"/>
<evidence type="ECO:0000313" key="8">
    <source>
        <dbReference type="Proteomes" id="UP000198546"/>
    </source>
</evidence>
<accession>A0A1G7C7D7</accession>